<proteinExistence type="predicted"/>
<evidence type="ECO:0000256" key="1">
    <source>
        <dbReference type="ARBA" id="ARBA00022448"/>
    </source>
</evidence>
<accession>A0A2S0N8Z3</accession>
<dbReference type="PROSITE" id="PS50893">
    <property type="entry name" value="ABC_TRANSPORTER_2"/>
    <property type="match status" value="1"/>
</dbReference>
<evidence type="ECO:0000256" key="2">
    <source>
        <dbReference type="ARBA" id="ARBA00022741"/>
    </source>
</evidence>
<reference evidence="5 6" key="1">
    <citation type="submission" date="2018-03" db="EMBL/GenBank/DDBJ databases">
        <title>Genome sequencing of Phreatobacter sp.</title>
        <authorList>
            <person name="Kim S.-J."/>
            <person name="Heo J."/>
            <person name="Kwon S.-W."/>
        </authorList>
    </citation>
    <scope>NUCLEOTIDE SEQUENCE [LARGE SCALE GENOMIC DNA]</scope>
    <source>
        <strain evidence="5 6">S-12</strain>
    </source>
</reference>
<evidence type="ECO:0000313" key="5">
    <source>
        <dbReference type="EMBL" id="AVO44618.1"/>
    </source>
</evidence>
<dbReference type="InterPro" id="IPR003439">
    <property type="entry name" value="ABC_transporter-like_ATP-bd"/>
</dbReference>
<dbReference type="GO" id="GO:0015192">
    <property type="term" value="F:L-phenylalanine transmembrane transporter activity"/>
    <property type="evidence" value="ECO:0007669"/>
    <property type="project" value="TreeGrafter"/>
</dbReference>
<dbReference type="GO" id="GO:0015188">
    <property type="term" value="F:L-isoleucine transmembrane transporter activity"/>
    <property type="evidence" value="ECO:0007669"/>
    <property type="project" value="TreeGrafter"/>
</dbReference>
<dbReference type="GO" id="GO:0042941">
    <property type="term" value="P:D-alanine transmembrane transport"/>
    <property type="evidence" value="ECO:0007669"/>
    <property type="project" value="TreeGrafter"/>
</dbReference>
<dbReference type="SMART" id="SM00382">
    <property type="entry name" value="AAA"/>
    <property type="match status" value="1"/>
</dbReference>
<keyword evidence="6" id="KW-1185">Reference proteome</keyword>
<name>A0A2S0N8Z3_9HYPH</name>
<evidence type="ECO:0000256" key="3">
    <source>
        <dbReference type="ARBA" id="ARBA00022840"/>
    </source>
</evidence>
<dbReference type="PANTHER" id="PTHR45772">
    <property type="entry name" value="CONSERVED COMPONENT OF ABC TRANSPORTER FOR NATURAL AMINO ACIDS-RELATED"/>
    <property type="match status" value="1"/>
</dbReference>
<feature type="domain" description="ABC transporter" evidence="4">
    <location>
        <begin position="9"/>
        <end position="251"/>
    </location>
</feature>
<dbReference type="GO" id="GO:1903805">
    <property type="term" value="P:L-valine import across plasma membrane"/>
    <property type="evidence" value="ECO:0007669"/>
    <property type="project" value="TreeGrafter"/>
</dbReference>
<dbReference type="Proteomes" id="UP000237889">
    <property type="component" value="Chromosome"/>
</dbReference>
<organism evidence="5 6">
    <name type="scientific">Phreatobacter cathodiphilus</name>
    <dbReference type="NCBI Taxonomy" id="1868589"/>
    <lineage>
        <taxon>Bacteria</taxon>
        <taxon>Pseudomonadati</taxon>
        <taxon>Pseudomonadota</taxon>
        <taxon>Alphaproteobacteria</taxon>
        <taxon>Hyphomicrobiales</taxon>
        <taxon>Phreatobacteraceae</taxon>
        <taxon>Phreatobacter</taxon>
    </lineage>
</organism>
<dbReference type="KEGG" id="phr:C6569_05835"/>
<dbReference type="GO" id="GO:0005524">
    <property type="term" value="F:ATP binding"/>
    <property type="evidence" value="ECO:0007669"/>
    <property type="project" value="UniProtKB-KW"/>
</dbReference>
<sequence length="253" mass="26796">MTSETRPVLSARGLAKSFGAVVAASDVTIEVPAGQKLCLIGSNGAGKTTFVNMVTGYLKPDSGAIELDGEAITGLAPRAIARKGICRSFQIPQLCIELTAEENMLVAIAAAEPRGLSFWSDPAAGGRDARARELLDRFGLLAMADRPVSEMPGGMRKLLDIAMALARRPRLLLLDEPTSGVSAEEKFPAMDRVMEAVSGQASTIVFVEHDMDIVRGYADRVIAFYSGRVISDGTPDHVLSDGEVKRYVSGGAA</sequence>
<evidence type="ECO:0000259" key="4">
    <source>
        <dbReference type="PROSITE" id="PS50893"/>
    </source>
</evidence>
<keyword evidence="2" id="KW-0547">Nucleotide-binding</keyword>
<dbReference type="GO" id="GO:0016887">
    <property type="term" value="F:ATP hydrolysis activity"/>
    <property type="evidence" value="ECO:0007669"/>
    <property type="project" value="InterPro"/>
</dbReference>
<dbReference type="SUPFAM" id="SSF52540">
    <property type="entry name" value="P-loop containing nucleoside triphosphate hydrolases"/>
    <property type="match status" value="1"/>
</dbReference>
<dbReference type="GO" id="GO:0015808">
    <property type="term" value="P:L-alanine transport"/>
    <property type="evidence" value="ECO:0007669"/>
    <property type="project" value="TreeGrafter"/>
</dbReference>
<dbReference type="PANTHER" id="PTHR45772:SF7">
    <property type="entry name" value="AMINO ACID ABC TRANSPORTER ATP-BINDING PROTEIN"/>
    <property type="match status" value="1"/>
</dbReference>
<dbReference type="EMBL" id="CP027668">
    <property type="protein sequence ID" value="AVO44618.1"/>
    <property type="molecule type" value="Genomic_DNA"/>
</dbReference>
<dbReference type="InterPro" id="IPR051120">
    <property type="entry name" value="ABC_AA/LPS_Transport"/>
</dbReference>
<dbReference type="InterPro" id="IPR003593">
    <property type="entry name" value="AAA+_ATPase"/>
</dbReference>
<dbReference type="Pfam" id="PF00005">
    <property type="entry name" value="ABC_tran"/>
    <property type="match status" value="1"/>
</dbReference>
<dbReference type="GO" id="GO:0005304">
    <property type="term" value="F:L-valine transmembrane transporter activity"/>
    <property type="evidence" value="ECO:0007669"/>
    <property type="project" value="TreeGrafter"/>
</dbReference>
<dbReference type="Gene3D" id="3.40.50.300">
    <property type="entry name" value="P-loop containing nucleotide triphosphate hydrolases"/>
    <property type="match status" value="1"/>
</dbReference>
<dbReference type="GO" id="GO:0005886">
    <property type="term" value="C:plasma membrane"/>
    <property type="evidence" value="ECO:0007669"/>
    <property type="project" value="TreeGrafter"/>
</dbReference>
<dbReference type="OrthoDB" id="9806149at2"/>
<keyword evidence="3 5" id="KW-0067">ATP-binding</keyword>
<gene>
    <name evidence="5" type="ORF">C6569_05835</name>
</gene>
<dbReference type="RefSeq" id="WP_106747961.1">
    <property type="nucleotide sequence ID" value="NZ_CP027668.1"/>
</dbReference>
<dbReference type="GO" id="GO:1903806">
    <property type="term" value="P:L-isoleucine import across plasma membrane"/>
    <property type="evidence" value="ECO:0007669"/>
    <property type="project" value="TreeGrafter"/>
</dbReference>
<protein>
    <submittedName>
        <fullName evidence="5">ABC transporter ATP-binding protein</fullName>
    </submittedName>
</protein>
<keyword evidence="1" id="KW-0813">Transport</keyword>
<dbReference type="AlphaFoldDB" id="A0A2S0N8Z3"/>
<dbReference type="InterPro" id="IPR027417">
    <property type="entry name" value="P-loop_NTPase"/>
</dbReference>
<evidence type="ECO:0000313" key="6">
    <source>
        <dbReference type="Proteomes" id="UP000237889"/>
    </source>
</evidence>